<dbReference type="GO" id="GO:0016757">
    <property type="term" value="F:glycosyltransferase activity"/>
    <property type="evidence" value="ECO:0007669"/>
    <property type="project" value="InterPro"/>
</dbReference>
<evidence type="ECO:0008006" key="5">
    <source>
        <dbReference type="Google" id="ProtNLM"/>
    </source>
</evidence>
<dbReference type="InterPro" id="IPR028098">
    <property type="entry name" value="Glyco_trans_4-like_N"/>
</dbReference>
<dbReference type="PANTHER" id="PTHR12526">
    <property type="entry name" value="GLYCOSYLTRANSFERASE"/>
    <property type="match status" value="1"/>
</dbReference>
<evidence type="ECO:0000313" key="3">
    <source>
        <dbReference type="EMBL" id="OBU76960.1"/>
    </source>
</evidence>
<proteinExistence type="predicted"/>
<dbReference type="Gene3D" id="3.40.50.2000">
    <property type="entry name" value="Glycogen Phosphorylase B"/>
    <property type="match status" value="2"/>
</dbReference>
<dbReference type="RefSeq" id="WP_006278996.1">
    <property type="nucleotide sequence ID" value="NZ_ACYA01000087.1"/>
</dbReference>
<evidence type="ECO:0000259" key="1">
    <source>
        <dbReference type="Pfam" id="PF00534"/>
    </source>
</evidence>
<accession>A0A853MC11</accession>
<sequence>MLSITNEKSQKNYAGPKKIILIEHLNEIGGASRVSISLVHGLSDRFDFHVIIPSGQYLQEFEDGKTKVYKMSYSSFRPTLIPNKWVDQISLVLEIRSCVRKILKDKETAVIHINGLPNILPAIATRFLGLPTVWHVHETAFNPNWAFRLLTCFACSISNSVIAVSNSTAEDLIKNILFKSQANKIKVVYNSAFSSIKSKETDQKNIIKSDNTFIVAMAARIVPQKGIIEFLKIAQKTTEQSKNIEFWLAGPKVIKHNRYFQSVISVIEDDSSKQIKYMGELSSCEYFFKMSNIVVNTSLFVEPFGLTLVEAMSLGKPVIGPPYGGPGEIISNNENGLLIDPKNTLLFSNTIIELSKDSERLNRLGQAGFMKYQNSFSQENFFNSFSSEYFTLLE</sequence>
<dbReference type="CDD" id="cd03801">
    <property type="entry name" value="GT4_PimA-like"/>
    <property type="match status" value="1"/>
</dbReference>
<dbReference type="Pfam" id="PF13439">
    <property type="entry name" value="Glyco_transf_4"/>
    <property type="match status" value="1"/>
</dbReference>
<evidence type="ECO:0000259" key="2">
    <source>
        <dbReference type="Pfam" id="PF13439"/>
    </source>
</evidence>
<feature type="domain" description="Glycosyl transferase family 1" evidence="1">
    <location>
        <begin position="199"/>
        <end position="368"/>
    </location>
</feature>
<dbReference type="Proteomes" id="UP000093903">
    <property type="component" value="Unassembled WGS sequence"/>
</dbReference>
<dbReference type="InterPro" id="IPR001296">
    <property type="entry name" value="Glyco_trans_1"/>
</dbReference>
<reference evidence="3 4" key="1">
    <citation type="submission" date="2016-05" db="EMBL/GenBank/DDBJ databases">
        <title>First complete genome of the cyanobacterium Cylindrospermopsis raciborskii CS505, containing a circular chromosome and a single extrachromosomal element.</title>
        <authorList>
            <person name="Fuentes J."/>
            <person name="Tamames J."/>
            <person name="Allen E."/>
            <person name="Plominski A."/>
            <person name="Vasquez M."/>
        </authorList>
    </citation>
    <scope>NUCLEOTIDE SEQUENCE [LARGE SCALE GENOMIC DNA]</scope>
    <source>
        <strain evidence="3 4">CS505</strain>
    </source>
</reference>
<comment type="caution">
    <text evidence="3">The sequence shown here is derived from an EMBL/GenBank/DDBJ whole genome shotgun (WGS) entry which is preliminary data.</text>
</comment>
<name>A0A853MC11_9CYAN</name>
<organism evidence="3 4">
    <name type="scientific">Cylindrospermopsis raciborskii CS-505</name>
    <dbReference type="NCBI Taxonomy" id="533240"/>
    <lineage>
        <taxon>Bacteria</taxon>
        <taxon>Bacillati</taxon>
        <taxon>Cyanobacteriota</taxon>
        <taxon>Cyanophyceae</taxon>
        <taxon>Nostocales</taxon>
        <taxon>Aphanizomenonaceae</taxon>
        <taxon>Cylindrospermopsis</taxon>
    </lineage>
</organism>
<protein>
    <recommendedName>
        <fullName evidence="5">Glycosyl transferase, group 1</fullName>
    </recommendedName>
</protein>
<dbReference type="Pfam" id="PF00534">
    <property type="entry name" value="Glycos_transf_1"/>
    <property type="match status" value="1"/>
</dbReference>
<evidence type="ECO:0000313" key="4">
    <source>
        <dbReference type="Proteomes" id="UP000093903"/>
    </source>
</evidence>
<dbReference type="PANTHER" id="PTHR12526:SF627">
    <property type="entry name" value="D-RHAMNOSYLTRANSFERASE WBPZ"/>
    <property type="match status" value="1"/>
</dbReference>
<dbReference type="AlphaFoldDB" id="A0A853MC11"/>
<dbReference type="SUPFAM" id="SSF53756">
    <property type="entry name" value="UDP-Glycosyltransferase/glycogen phosphorylase"/>
    <property type="match status" value="1"/>
</dbReference>
<gene>
    <name evidence="3" type="ORF">A9P98_12115</name>
</gene>
<feature type="domain" description="Glycosyltransferase subfamily 4-like N-terminal" evidence="2">
    <location>
        <begin position="28"/>
        <end position="190"/>
    </location>
</feature>
<dbReference type="EMBL" id="LYXA01000001">
    <property type="protein sequence ID" value="OBU76960.1"/>
    <property type="molecule type" value="Genomic_DNA"/>
</dbReference>